<reference evidence="2" key="1">
    <citation type="journal article" date="2019" name="Int. J. Syst. Evol. Microbiol.">
        <title>The Global Catalogue of Microorganisms (GCM) 10K type strain sequencing project: providing services to taxonomists for standard genome sequencing and annotation.</title>
        <authorList>
            <consortium name="The Broad Institute Genomics Platform"/>
            <consortium name="The Broad Institute Genome Sequencing Center for Infectious Disease"/>
            <person name="Wu L."/>
            <person name="Ma J."/>
        </authorList>
    </citation>
    <scope>NUCLEOTIDE SEQUENCE [LARGE SCALE GENOMIC DNA]</scope>
    <source>
        <strain evidence="2">CECT 7798</strain>
    </source>
</reference>
<accession>A0ABV7XW04</accession>
<name>A0ABV7XW04_9FLAO</name>
<dbReference type="RefSeq" id="WP_290297558.1">
    <property type="nucleotide sequence ID" value="NZ_JAUFQR010000001.1"/>
</dbReference>
<organism evidence="1 2">
    <name type="scientific">Chryseobacterium tructae</name>
    <dbReference type="NCBI Taxonomy" id="1037380"/>
    <lineage>
        <taxon>Bacteria</taxon>
        <taxon>Pseudomonadati</taxon>
        <taxon>Bacteroidota</taxon>
        <taxon>Flavobacteriia</taxon>
        <taxon>Flavobacteriales</taxon>
        <taxon>Weeksellaceae</taxon>
        <taxon>Chryseobacterium group</taxon>
        <taxon>Chryseobacterium</taxon>
    </lineage>
</organism>
<evidence type="ECO:0000313" key="1">
    <source>
        <dbReference type="EMBL" id="MFC3756817.1"/>
    </source>
</evidence>
<dbReference type="EMBL" id="JBHRYO010000002">
    <property type="protein sequence ID" value="MFC3756817.1"/>
    <property type="molecule type" value="Genomic_DNA"/>
</dbReference>
<sequence>MNTLKMDEWTEGEKANNNFFGNAVGIDMQLDELKIYLKEVHNFIEITHINLQSDRMQGLDSETLENLSYHFEHTQGEILRKSIIISIVILLEAEIDTYCEDFRKHKKLSIGYNNFKGDLLDKFKTFTSKLLQSDFDFQGILWQDIVGLYEIRNSLVHNCGLVSDFGKRKTIENFICRNKSFEIDDNERIIISHQACLDSIKIVETFFNEITDFALRVFPDRHHYIDNGTEPF</sequence>
<comment type="caution">
    <text evidence="1">The sequence shown here is derived from an EMBL/GenBank/DDBJ whole genome shotgun (WGS) entry which is preliminary data.</text>
</comment>
<evidence type="ECO:0008006" key="3">
    <source>
        <dbReference type="Google" id="ProtNLM"/>
    </source>
</evidence>
<protein>
    <recommendedName>
        <fullName evidence="3">RiboL-PSP-HEPN domain-containing protein</fullName>
    </recommendedName>
</protein>
<gene>
    <name evidence="1" type="ORF">ACFONJ_12630</name>
</gene>
<keyword evidence="2" id="KW-1185">Reference proteome</keyword>
<proteinExistence type="predicted"/>
<evidence type="ECO:0000313" key="2">
    <source>
        <dbReference type="Proteomes" id="UP001595735"/>
    </source>
</evidence>
<dbReference type="Proteomes" id="UP001595735">
    <property type="component" value="Unassembled WGS sequence"/>
</dbReference>